<dbReference type="PANTHER" id="PTHR34351">
    <property type="entry name" value="SLR1927 PROTEIN-RELATED"/>
    <property type="match status" value="1"/>
</dbReference>
<gene>
    <name evidence="1" type="ORF">BUTYVIB_00376</name>
</gene>
<dbReference type="Proteomes" id="UP000006238">
    <property type="component" value="Unassembled WGS sequence"/>
</dbReference>
<dbReference type="AlphaFoldDB" id="D4RX25"/>
<dbReference type="HOGENOM" id="CLU_026152_3_1_9"/>
<sequence>MTLIFLFIALVIFEKVFIRLYEKSWNKGLGIKVGFLEGAVDEGKKGHIIEEIYNKSALPIPVVSVKFELDKSISYMDKSNVTVSDRQYRNDSMSVKAKRAYKREFEVLFSKRGVYKIEDPVLSTKDIFGVHSYSEKYEQESLIYVYPSYSRHKEIIAPYSKVMGEAIKNRYLYEDPFEFKGIRDYTGTEPMKKINWGASARTGSLKVNNYYDTTSRHAVIFLDIVNDQIWKRDDQLEECIRITRNYMETFIRNHIPVEIITNGIDGILNKPVVFEGGSDGAYVEKCLKKMAAIDINKKTERLTSYFTLNKAKNDELSILLSVDQSKAMIDAYREYLGCNEGEWICPISSKDGRNIQAGNIHVTYPEVGR</sequence>
<dbReference type="RefSeq" id="WP_005601155.1">
    <property type="nucleotide sequence ID" value="NZ_GG663519.1"/>
</dbReference>
<dbReference type="STRING" id="45851.BHV86_07630"/>
<proteinExistence type="predicted"/>
<organism evidence="1 2">
    <name type="scientific">Eshraghiella crossota DSM 2876</name>
    <dbReference type="NCBI Taxonomy" id="511680"/>
    <lineage>
        <taxon>Bacteria</taxon>
        <taxon>Bacillati</taxon>
        <taxon>Bacillota</taxon>
        <taxon>Clostridia</taxon>
        <taxon>Lachnospirales</taxon>
        <taxon>Lachnospiraceae</taxon>
        <taxon>Eshraghiella</taxon>
    </lineage>
</organism>
<evidence type="ECO:0000313" key="2">
    <source>
        <dbReference type="Proteomes" id="UP000006238"/>
    </source>
</evidence>
<protein>
    <submittedName>
        <fullName evidence="1">Uncharacterized protein</fullName>
    </submittedName>
</protein>
<evidence type="ECO:0000313" key="1">
    <source>
        <dbReference type="EMBL" id="EFF69465.1"/>
    </source>
</evidence>
<accession>D4RX25</accession>
<name>D4RX25_9FIRM</name>
<keyword evidence="2" id="KW-1185">Reference proteome</keyword>
<reference evidence="1 2" key="1">
    <citation type="submission" date="2010-02" db="EMBL/GenBank/DDBJ databases">
        <authorList>
            <person name="Weinstock G."/>
            <person name="Sodergren E."/>
            <person name="Clifton S."/>
            <person name="Fulton L."/>
            <person name="Fulton B."/>
            <person name="Courtney L."/>
            <person name="Fronick C."/>
            <person name="Harrison M."/>
            <person name="Strong C."/>
            <person name="Farmer C."/>
            <person name="Delahaunty K."/>
            <person name="Markovic C."/>
            <person name="Hall O."/>
            <person name="Minx P."/>
            <person name="Tomlinson C."/>
            <person name="Mitreva M."/>
            <person name="Nelson J."/>
            <person name="Hou S."/>
            <person name="Wollam A."/>
            <person name="Pepin K.H."/>
            <person name="Johnson M."/>
            <person name="Bhonagiri V."/>
            <person name="Zhang X."/>
            <person name="Suruliraj S."/>
            <person name="Warren W."/>
            <person name="Chinwalla A."/>
            <person name="Mardis E.R."/>
            <person name="Wilson R.K."/>
        </authorList>
    </citation>
    <scope>NUCLEOTIDE SEQUENCE [LARGE SCALE GENOMIC DNA]</scope>
    <source>
        <strain evidence="1 2">DSM 2876</strain>
    </source>
</reference>
<dbReference type="eggNOG" id="COG1721">
    <property type="taxonomic scope" value="Bacteria"/>
</dbReference>
<dbReference type="EMBL" id="ABWN01000018">
    <property type="protein sequence ID" value="EFF69465.1"/>
    <property type="molecule type" value="Genomic_DNA"/>
</dbReference>
<dbReference type="GeneID" id="98918741"/>
<comment type="caution">
    <text evidence="1">The sequence shown here is derived from an EMBL/GenBank/DDBJ whole genome shotgun (WGS) entry which is preliminary data.</text>
</comment>